<feature type="transmembrane region" description="Helical" evidence="6">
    <location>
        <begin position="236"/>
        <end position="259"/>
    </location>
</feature>
<keyword evidence="3 6" id="KW-0812">Transmembrane</keyword>
<keyword evidence="5 6" id="KW-0472">Membrane</keyword>
<dbReference type="GO" id="GO:0005886">
    <property type="term" value="C:plasma membrane"/>
    <property type="evidence" value="ECO:0007669"/>
    <property type="project" value="UniProtKB-SubCell"/>
</dbReference>
<evidence type="ECO:0000256" key="1">
    <source>
        <dbReference type="ARBA" id="ARBA00004651"/>
    </source>
</evidence>
<dbReference type="NCBIfam" id="TIGR00765">
    <property type="entry name" value="yihY_not_rbn"/>
    <property type="match status" value="1"/>
</dbReference>
<comment type="subcellular location">
    <subcellularLocation>
        <location evidence="1">Cell membrane</location>
        <topology evidence="1">Multi-pass membrane protein</topology>
    </subcellularLocation>
</comment>
<feature type="transmembrane region" description="Helical" evidence="6">
    <location>
        <begin position="160"/>
        <end position="186"/>
    </location>
</feature>
<evidence type="ECO:0000256" key="5">
    <source>
        <dbReference type="ARBA" id="ARBA00023136"/>
    </source>
</evidence>
<dbReference type="Pfam" id="PF03631">
    <property type="entry name" value="Virul_fac_BrkB"/>
    <property type="match status" value="1"/>
</dbReference>
<evidence type="ECO:0000256" key="2">
    <source>
        <dbReference type="ARBA" id="ARBA00022475"/>
    </source>
</evidence>
<name>A0A9X2JF31_9SPHI</name>
<feature type="transmembrane region" description="Helical" evidence="6">
    <location>
        <begin position="198"/>
        <end position="224"/>
    </location>
</feature>
<dbReference type="EMBL" id="JAMWYS010000058">
    <property type="protein sequence ID" value="MCO4294550.1"/>
    <property type="molecule type" value="Genomic_DNA"/>
</dbReference>
<organism evidence="7 8">
    <name type="scientific">Solitalea agri</name>
    <dbReference type="NCBI Taxonomy" id="2953739"/>
    <lineage>
        <taxon>Bacteria</taxon>
        <taxon>Pseudomonadati</taxon>
        <taxon>Bacteroidota</taxon>
        <taxon>Sphingobacteriia</taxon>
        <taxon>Sphingobacteriales</taxon>
        <taxon>Sphingobacteriaceae</taxon>
        <taxon>Solitalea</taxon>
    </lineage>
</organism>
<evidence type="ECO:0000256" key="3">
    <source>
        <dbReference type="ARBA" id="ARBA00022692"/>
    </source>
</evidence>
<feature type="transmembrane region" description="Helical" evidence="6">
    <location>
        <begin position="57"/>
        <end position="79"/>
    </location>
</feature>
<proteinExistence type="predicted"/>
<dbReference type="Proteomes" id="UP001155182">
    <property type="component" value="Unassembled WGS sequence"/>
</dbReference>
<dbReference type="PANTHER" id="PTHR30213">
    <property type="entry name" value="INNER MEMBRANE PROTEIN YHJD"/>
    <property type="match status" value="1"/>
</dbReference>
<dbReference type="AlphaFoldDB" id="A0A9X2JF31"/>
<sequence>MGKVERLLNKFSLYRMFILWTKRTALPGFQQLPLYTVAVFFFNELKKESLVTKSSSLAYSFMLAIFPAIIFLFTLIPYIPVDGFQDHLLSLLMQILPYNAYKAAEDTLFDIIKNQNVSLLSFGFITALFFSTNGVNSLMRAFNKASLVAERRTFIKKRTIALLLTVYIAISLVVGITFLIAGEFIINFLESEGLIKGWFLVFVLQSFRWLVIALLFLFATSLLYYYGPSTSRSKKFITPGSVLAMFLAIIVSIGFAYYINHFGAYNKLYGSIGTLIVIMIWLYINSMIILIGYELNASIVLSKRSLVIASEGESPNWKIRSNPSGQKNKLKTS</sequence>
<evidence type="ECO:0000313" key="8">
    <source>
        <dbReference type="Proteomes" id="UP001155182"/>
    </source>
</evidence>
<dbReference type="PANTHER" id="PTHR30213:SF0">
    <property type="entry name" value="UPF0761 MEMBRANE PROTEIN YIHY"/>
    <property type="match status" value="1"/>
</dbReference>
<feature type="transmembrane region" description="Helical" evidence="6">
    <location>
        <begin position="271"/>
        <end position="293"/>
    </location>
</feature>
<feature type="transmembrane region" description="Helical" evidence="6">
    <location>
        <begin position="117"/>
        <end position="139"/>
    </location>
</feature>
<keyword evidence="8" id="KW-1185">Reference proteome</keyword>
<evidence type="ECO:0000313" key="7">
    <source>
        <dbReference type="EMBL" id="MCO4294550.1"/>
    </source>
</evidence>
<gene>
    <name evidence="7" type="ORF">NF867_16930</name>
</gene>
<dbReference type="InterPro" id="IPR017039">
    <property type="entry name" value="Virul_fac_BrkB"/>
</dbReference>
<evidence type="ECO:0000256" key="6">
    <source>
        <dbReference type="SAM" id="Phobius"/>
    </source>
</evidence>
<reference evidence="7" key="1">
    <citation type="submission" date="2022-06" db="EMBL/GenBank/DDBJ databases">
        <title>Solitalea sp. MAHUQ-68 isolated from rhizospheric soil.</title>
        <authorList>
            <person name="Huq M.A."/>
        </authorList>
    </citation>
    <scope>NUCLEOTIDE SEQUENCE</scope>
    <source>
        <strain evidence="7">MAHUQ-68</strain>
    </source>
</reference>
<protein>
    <submittedName>
        <fullName evidence="7">YihY/virulence factor BrkB family protein</fullName>
    </submittedName>
</protein>
<keyword evidence="2" id="KW-1003">Cell membrane</keyword>
<accession>A0A9X2JF31</accession>
<keyword evidence="4 6" id="KW-1133">Transmembrane helix</keyword>
<comment type="caution">
    <text evidence="7">The sequence shown here is derived from an EMBL/GenBank/DDBJ whole genome shotgun (WGS) entry which is preliminary data.</text>
</comment>
<dbReference type="RefSeq" id="WP_252589582.1">
    <property type="nucleotide sequence ID" value="NZ_JAMWYS010000058.1"/>
</dbReference>
<evidence type="ECO:0000256" key="4">
    <source>
        <dbReference type="ARBA" id="ARBA00022989"/>
    </source>
</evidence>